<name>A0A2G5H8Y9_CERBT</name>
<accession>A0A2G5H8Y9</accession>
<dbReference type="AlphaFoldDB" id="A0A2G5H8Y9"/>
<gene>
    <name evidence="2" type="ORF">CB0940_07491</name>
</gene>
<reference evidence="2 3" key="1">
    <citation type="submission" date="2015-10" db="EMBL/GenBank/DDBJ databases">
        <title>The cercosporin biosynthetic gene cluster was horizontally transferred to several fungal lineages and shown to be expanded in Cercospora beticola based on microsynteny with recipient genomes.</title>
        <authorList>
            <person name="De Jonge R."/>
            <person name="Ebert M.K."/>
            <person name="Suttle J.C."/>
            <person name="Jurick Ii W.M."/>
            <person name="Secor G.A."/>
            <person name="Thomma B.P."/>
            <person name="Van De Peer Y."/>
            <person name="Bolton M.D."/>
        </authorList>
    </citation>
    <scope>NUCLEOTIDE SEQUENCE [LARGE SCALE GENOMIC DNA]</scope>
    <source>
        <strain evidence="2 3">09-40</strain>
    </source>
</reference>
<organism evidence="2 3">
    <name type="scientific">Cercospora beticola</name>
    <name type="common">Sugarbeet leaf spot fungus</name>
    <dbReference type="NCBI Taxonomy" id="122368"/>
    <lineage>
        <taxon>Eukaryota</taxon>
        <taxon>Fungi</taxon>
        <taxon>Dikarya</taxon>
        <taxon>Ascomycota</taxon>
        <taxon>Pezizomycotina</taxon>
        <taxon>Dothideomycetes</taxon>
        <taxon>Dothideomycetidae</taxon>
        <taxon>Mycosphaerellales</taxon>
        <taxon>Mycosphaerellaceae</taxon>
        <taxon>Cercospora</taxon>
    </lineage>
</organism>
<feature type="compositionally biased region" description="Polar residues" evidence="1">
    <location>
        <begin position="344"/>
        <end position="356"/>
    </location>
</feature>
<sequence>MASPGTMCCVWWDERVSAITGMKLPLPWSGHRASNWKDLKLCCRLRIPLRYIRTESTILRKKVERKWVNKTLEVFSIDAYPTSSTFGRKLVSTKFDVTLSREDGRDLVPKHVEAIMAFIESELQDLVVRNNGDNVPHRRRIRACYCVFTRHILLSGGGYGHRRRGVAKLCLRWKYAGAAVCTTLARIEKLDDESLYRGYPDHTGRSSQPDHRLENYSYDEGRCQGVESFVASKQGSATKKNASPTFSGKPVSSALANRAISEALGLQIRSDIGELTSSPFIYPTARYAGDRLSINRLLARYEITTLRKVVRSLWKPTLYDRATESNFSGNAGGVGGDSGVEPTPTGSVSNGSEQLT</sequence>
<comment type="caution">
    <text evidence="2">The sequence shown here is derived from an EMBL/GenBank/DDBJ whole genome shotgun (WGS) entry which is preliminary data.</text>
</comment>
<protein>
    <submittedName>
        <fullName evidence="2">Uncharacterized protein</fullName>
    </submittedName>
</protein>
<evidence type="ECO:0000256" key="1">
    <source>
        <dbReference type="SAM" id="MobiDB-lite"/>
    </source>
</evidence>
<evidence type="ECO:0000313" key="2">
    <source>
        <dbReference type="EMBL" id="PIA89000.1"/>
    </source>
</evidence>
<dbReference type="EMBL" id="LKMD01000108">
    <property type="protein sequence ID" value="PIA89000.1"/>
    <property type="molecule type" value="Genomic_DNA"/>
</dbReference>
<dbReference type="Proteomes" id="UP000230605">
    <property type="component" value="Chromosome 5"/>
</dbReference>
<dbReference type="OrthoDB" id="10474566at2759"/>
<proteinExistence type="predicted"/>
<feature type="region of interest" description="Disordered" evidence="1">
    <location>
        <begin position="325"/>
        <end position="356"/>
    </location>
</feature>
<evidence type="ECO:0000313" key="3">
    <source>
        <dbReference type="Proteomes" id="UP000230605"/>
    </source>
</evidence>